<dbReference type="GO" id="GO:0016987">
    <property type="term" value="F:sigma factor activity"/>
    <property type="evidence" value="ECO:0007669"/>
    <property type="project" value="UniProtKB-KW"/>
</dbReference>
<keyword evidence="5" id="KW-0804">Transcription</keyword>
<evidence type="ECO:0000256" key="1">
    <source>
        <dbReference type="ARBA" id="ARBA00010641"/>
    </source>
</evidence>
<dbReference type="PANTHER" id="PTHR43133">
    <property type="entry name" value="RNA POLYMERASE ECF-TYPE SIGMA FACTO"/>
    <property type="match status" value="1"/>
</dbReference>
<dbReference type="PANTHER" id="PTHR43133:SF8">
    <property type="entry name" value="RNA POLYMERASE SIGMA FACTOR HI_1459-RELATED"/>
    <property type="match status" value="1"/>
</dbReference>
<evidence type="ECO:0000256" key="3">
    <source>
        <dbReference type="ARBA" id="ARBA00023082"/>
    </source>
</evidence>
<dbReference type="Gene3D" id="1.10.1740.10">
    <property type="match status" value="1"/>
</dbReference>
<dbReference type="GO" id="GO:0006352">
    <property type="term" value="P:DNA-templated transcription initiation"/>
    <property type="evidence" value="ECO:0007669"/>
    <property type="project" value="InterPro"/>
</dbReference>
<keyword evidence="2" id="KW-0805">Transcription regulation</keyword>
<evidence type="ECO:0000256" key="4">
    <source>
        <dbReference type="ARBA" id="ARBA00023125"/>
    </source>
</evidence>
<keyword evidence="4" id="KW-0238">DNA-binding</keyword>
<evidence type="ECO:0000256" key="2">
    <source>
        <dbReference type="ARBA" id="ARBA00023015"/>
    </source>
</evidence>
<dbReference type="OrthoDB" id="9782108at2"/>
<reference evidence="7 8" key="1">
    <citation type="submission" date="2016-10" db="EMBL/GenBank/DDBJ databases">
        <authorList>
            <person name="de Groot N.N."/>
        </authorList>
    </citation>
    <scope>NUCLEOTIDE SEQUENCE [LARGE SCALE GENOMIC DNA]</scope>
    <source>
        <strain evidence="7 8">DSM 23421</strain>
    </source>
</reference>
<dbReference type="SUPFAM" id="SSF88946">
    <property type="entry name" value="Sigma2 domain of RNA polymerase sigma factors"/>
    <property type="match status" value="1"/>
</dbReference>
<evidence type="ECO:0000313" key="7">
    <source>
        <dbReference type="EMBL" id="SDF22100.1"/>
    </source>
</evidence>
<dbReference type="AlphaFoldDB" id="A0A1G7JAY5"/>
<dbReference type="Gene3D" id="1.10.10.10">
    <property type="entry name" value="Winged helix-like DNA-binding domain superfamily/Winged helix DNA-binding domain"/>
    <property type="match status" value="1"/>
</dbReference>
<feature type="domain" description="RNA polymerase sigma-70 region 2" evidence="6">
    <location>
        <begin position="9"/>
        <end position="74"/>
    </location>
</feature>
<accession>A0A1G7JAY5</accession>
<proteinExistence type="inferred from homology"/>
<evidence type="ECO:0000259" key="6">
    <source>
        <dbReference type="Pfam" id="PF04542"/>
    </source>
</evidence>
<dbReference type="Proteomes" id="UP000199109">
    <property type="component" value="Unassembled WGS sequence"/>
</dbReference>
<dbReference type="InterPro" id="IPR036388">
    <property type="entry name" value="WH-like_DNA-bd_sf"/>
</dbReference>
<dbReference type="Pfam" id="PF04542">
    <property type="entry name" value="Sigma70_r2"/>
    <property type="match status" value="1"/>
</dbReference>
<sequence>MKAKIEDWFHKYSDDLYGWAYHKTSSKEVAEDLVQETFLSAVKGLKNFQNKSNPKTWLFAILNNKIIDYYRKKAKGAVVNDERLEHKYTDTTDSFFDSNQNWKTTGQEVYWEEEVHLLDNKEFKKVMDHCVNVLPENWRLAVMSKYILGQAANEICQELKVTQSNYWQIIHRAKVMLKKCIDNKWTSSN</sequence>
<dbReference type="InterPro" id="IPR039425">
    <property type="entry name" value="RNA_pol_sigma-70-like"/>
</dbReference>
<protein>
    <submittedName>
        <fullName evidence="7">RNA polymerase sigma-70 factor, ECF subfamily</fullName>
    </submittedName>
</protein>
<keyword evidence="3" id="KW-0731">Sigma factor</keyword>
<dbReference type="STRING" id="641691.SAMN05421636_1219"/>
<evidence type="ECO:0000256" key="5">
    <source>
        <dbReference type="ARBA" id="ARBA00023163"/>
    </source>
</evidence>
<organism evidence="7 8">
    <name type="scientific">Pricia antarctica</name>
    <dbReference type="NCBI Taxonomy" id="641691"/>
    <lineage>
        <taxon>Bacteria</taxon>
        <taxon>Pseudomonadati</taxon>
        <taxon>Bacteroidota</taxon>
        <taxon>Flavobacteriia</taxon>
        <taxon>Flavobacteriales</taxon>
        <taxon>Flavobacteriaceae</taxon>
        <taxon>Pricia</taxon>
    </lineage>
</organism>
<dbReference type="GO" id="GO:0003677">
    <property type="term" value="F:DNA binding"/>
    <property type="evidence" value="ECO:0007669"/>
    <property type="project" value="UniProtKB-KW"/>
</dbReference>
<evidence type="ECO:0000313" key="8">
    <source>
        <dbReference type="Proteomes" id="UP000199109"/>
    </source>
</evidence>
<dbReference type="EMBL" id="FNAO01000021">
    <property type="protein sequence ID" value="SDF22100.1"/>
    <property type="molecule type" value="Genomic_DNA"/>
</dbReference>
<name>A0A1G7JAY5_9FLAO</name>
<dbReference type="SUPFAM" id="SSF88659">
    <property type="entry name" value="Sigma3 and sigma4 domains of RNA polymerase sigma factors"/>
    <property type="match status" value="1"/>
</dbReference>
<comment type="similarity">
    <text evidence="1">Belongs to the sigma-70 factor family. ECF subfamily.</text>
</comment>
<keyword evidence="8" id="KW-1185">Reference proteome</keyword>
<dbReference type="InterPro" id="IPR013325">
    <property type="entry name" value="RNA_pol_sigma_r2"/>
</dbReference>
<dbReference type="InterPro" id="IPR007627">
    <property type="entry name" value="RNA_pol_sigma70_r2"/>
</dbReference>
<dbReference type="InterPro" id="IPR013324">
    <property type="entry name" value="RNA_pol_sigma_r3/r4-like"/>
</dbReference>
<dbReference type="NCBIfam" id="TIGR02937">
    <property type="entry name" value="sigma70-ECF"/>
    <property type="match status" value="1"/>
</dbReference>
<gene>
    <name evidence="7" type="ORF">SAMN05421636_1219</name>
</gene>
<dbReference type="RefSeq" id="WP_091874367.1">
    <property type="nucleotide sequence ID" value="NZ_FNAO01000021.1"/>
</dbReference>
<dbReference type="InterPro" id="IPR014284">
    <property type="entry name" value="RNA_pol_sigma-70_dom"/>
</dbReference>